<gene>
    <name evidence="3" type="ORF">ABHF33_06400</name>
</gene>
<keyword evidence="1" id="KW-0472">Membrane</keyword>
<reference evidence="3" key="1">
    <citation type="submission" date="2024-05" db="EMBL/GenBank/DDBJ databases">
        <authorList>
            <person name="Yang L."/>
            <person name="Pan L."/>
        </authorList>
    </citation>
    <scope>NUCLEOTIDE SEQUENCE</scope>
    <source>
        <strain evidence="3">FCG-7</strain>
    </source>
</reference>
<proteinExistence type="predicted"/>
<dbReference type="InterPro" id="IPR002059">
    <property type="entry name" value="CSP_DNA-bd"/>
</dbReference>
<keyword evidence="1" id="KW-1133">Transmembrane helix</keyword>
<accession>A0AAU7FEF5</accession>
<feature type="domain" description="CSD" evidence="2">
    <location>
        <begin position="2"/>
        <end position="67"/>
    </location>
</feature>
<dbReference type="AlphaFoldDB" id="A0AAU7FEF5"/>
<dbReference type="Gene3D" id="2.40.50.140">
    <property type="entry name" value="Nucleic acid-binding proteins"/>
    <property type="match status" value="1"/>
</dbReference>
<dbReference type="InterPro" id="IPR012340">
    <property type="entry name" value="NA-bd_OB-fold"/>
</dbReference>
<evidence type="ECO:0000256" key="1">
    <source>
        <dbReference type="SAM" id="Phobius"/>
    </source>
</evidence>
<dbReference type="GO" id="GO:0005829">
    <property type="term" value="C:cytosol"/>
    <property type="evidence" value="ECO:0007669"/>
    <property type="project" value="UniProtKB-ARBA"/>
</dbReference>
<dbReference type="Pfam" id="PF00313">
    <property type="entry name" value="CSD"/>
    <property type="match status" value="1"/>
</dbReference>
<feature type="transmembrane region" description="Helical" evidence="1">
    <location>
        <begin position="89"/>
        <end position="109"/>
    </location>
</feature>
<sequence length="185" mass="19895">MAMQGKVIKWNDDRGFGFVQQNGQTAEIFAHISEFSPRGVRPSIGDIVTFDVKSTGSKGPKAVAIRFVGDKGFERGRTSRHQHEKKSTGGVVGALLSLGLIVGIAYFVYQSFFSGMSPERALAVDRANGVITTTTTVSQFTCGSKSHCSEMNSCEEAVFYLNNCPGTIMDGDGDGKPCEEQLCGH</sequence>
<name>A0AAU7FEF5_9NEIS</name>
<dbReference type="SUPFAM" id="SSF50249">
    <property type="entry name" value="Nucleic acid-binding proteins"/>
    <property type="match status" value="1"/>
</dbReference>
<evidence type="ECO:0000259" key="2">
    <source>
        <dbReference type="PROSITE" id="PS51857"/>
    </source>
</evidence>
<dbReference type="RefSeq" id="WP_348946130.1">
    <property type="nucleotide sequence ID" value="NZ_CP157355.1"/>
</dbReference>
<protein>
    <submittedName>
        <fullName evidence="3">Cold shock domain-containing protein</fullName>
    </submittedName>
</protein>
<dbReference type="CDD" id="cd04458">
    <property type="entry name" value="CSP_CDS"/>
    <property type="match status" value="1"/>
</dbReference>
<dbReference type="GO" id="GO:0003676">
    <property type="term" value="F:nucleic acid binding"/>
    <property type="evidence" value="ECO:0007669"/>
    <property type="project" value="InterPro"/>
</dbReference>
<dbReference type="KEGG" id="cmav:ABHF33_06400"/>
<keyword evidence="1" id="KW-0812">Transmembrane</keyword>
<dbReference type="SMART" id="SM00357">
    <property type="entry name" value="CSP"/>
    <property type="match status" value="1"/>
</dbReference>
<evidence type="ECO:0000313" key="3">
    <source>
        <dbReference type="EMBL" id="XBM01893.1"/>
    </source>
</evidence>
<dbReference type="EMBL" id="CP157355">
    <property type="protein sequence ID" value="XBM01893.1"/>
    <property type="molecule type" value="Genomic_DNA"/>
</dbReference>
<dbReference type="InterPro" id="IPR011129">
    <property type="entry name" value="CSD"/>
</dbReference>
<dbReference type="InterPro" id="IPR008613">
    <property type="entry name" value="Excalibur_Ca-bd_domain"/>
</dbReference>
<organism evidence="3">
    <name type="scientific">Chitinibacter mangrovi</name>
    <dbReference type="NCBI Taxonomy" id="3153927"/>
    <lineage>
        <taxon>Bacteria</taxon>
        <taxon>Pseudomonadati</taxon>
        <taxon>Pseudomonadota</taxon>
        <taxon>Betaproteobacteria</taxon>
        <taxon>Neisseriales</taxon>
        <taxon>Chitinibacteraceae</taxon>
        <taxon>Chitinibacter</taxon>
    </lineage>
</organism>
<dbReference type="Pfam" id="PF05901">
    <property type="entry name" value="Excalibur"/>
    <property type="match status" value="1"/>
</dbReference>
<dbReference type="PROSITE" id="PS51857">
    <property type="entry name" value="CSD_2"/>
    <property type="match status" value="1"/>
</dbReference>